<dbReference type="AlphaFoldDB" id="A0A7G7CQ10"/>
<gene>
    <name evidence="5" type="ORF">H0194_01020</name>
</gene>
<evidence type="ECO:0000259" key="4">
    <source>
        <dbReference type="Pfam" id="PF01872"/>
    </source>
</evidence>
<evidence type="ECO:0000313" key="6">
    <source>
        <dbReference type="Proteomes" id="UP000515743"/>
    </source>
</evidence>
<sequence>MSIASHRVSEPSLSDLLGHENSAPSRGKPWLRAVMAGTINGSATIHGRSKLIGNKLDEELLVALREWADVVLVGASTAIKENYYGIKPGPDGQSPAPLAMVSKSLKFDLDKQLFWNYTTPHIYLVPHDSPALGHSERKDFLAQHGTFVKLSNNDPRTIIETLAKHGFQRILCEGGPTLLGRLISKNLVDQFYLTISPWLTPAVESPLTNFTNESLSSEELPPLALALEGANQSPDSTVFLRYGRTRTP</sequence>
<dbReference type="PANTHER" id="PTHR38011">
    <property type="entry name" value="DIHYDROFOLATE REDUCTASE FAMILY PROTEIN (AFU_ORTHOLOGUE AFUA_8G06820)"/>
    <property type="match status" value="1"/>
</dbReference>
<evidence type="ECO:0000313" key="5">
    <source>
        <dbReference type="EMBL" id="QNE89676.1"/>
    </source>
</evidence>
<comment type="pathway">
    <text evidence="1">Cofactor biosynthesis; riboflavin biosynthesis.</text>
</comment>
<dbReference type="InterPro" id="IPR024072">
    <property type="entry name" value="DHFR-like_dom_sf"/>
</dbReference>
<dbReference type="InterPro" id="IPR050765">
    <property type="entry name" value="Riboflavin_Biosynth_HTPR"/>
</dbReference>
<dbReference type="PANTHER" id="PTHR38011:SF7">
    <property type="entry name" value="2,5-DIAMINO-6-RIBOSYLAMINO-4(3H)-PYRIMIDINONE 5'-PHOSPHATE REDUCTASE"/>
    <property type="match status" value="1"/>
</dbReference>
<dbReference type="SUPFAM" id="SSF53597">
    <property type="entry name" value="Dihydrofolate reductase-like"/>
    <property type="match status" value="1"/>
</dbReference>
<dbReference type="GO" id="GO:0008703">
    <property type="term" value="F:5-amino-6-(5-phosphoribosylamino)uracil reductase activity"/>
    <property type="evidence" value="ECO:0007669"/>
    <property type="project" value="InterPro"/>
</dbReference>
<dbReference type="Pfam" id="PF01872">
    <property type="entry name" value="RibD_C"/>
    <property type="match status" value="1"/>
</dbReference>
<feature type="domain" description="Bacterial bifunctional deaminase-reductase C-terminal" evidence="4">
    <location>
        <begin position="29"/>
        <end position="200"/>
    </location>
</feature>
<dbReference type="InterPro" id="IPR002734">
    <property type="entry name" value="RibDG_C"/>
</dbReference>
<name>A0A7G7CQ10_9CORY</name>
<evidence type="ECO:0000256" key="1">
    <source>
        <dbReference type="ARBA" id="ARBA00005104"/>
    </source>
</evidence>
<proteinExistence type="predicted"/>
<dbReference type="RefSeq" id="WP_185176050.1">
    <property type="nucleotide sequence ID" value="NZ_CP059404.1"/>
</dbReference>
<keyword evidence="3" id="KW-0560">Oxidoreductase</keyword>
<dbReference type="EMBL" id="CP059404">
    <property type="protein sequence ID" value="QNE89676.1"/>
    <property type="molecule type" value="Genomic_DNA"/>
</dbReference>
<dbReference type="KEGG" id="cik:H0194_01020"/>
<keyword evidence="2" id="KW-0521">NADP</keyword>
<organism evidence="5 6">
    <name type="scientific">Corynebacterium incognita</name>
    <dbReference type="NCBI Taxonomy" id="2754725"/>
    <lineage>
        <taxon>Bacteria</taxon>
        <taxon>Bacillati</taxon>
        <taxon>Actinomycetota</taxon>
        <taxon>Actinomycetes</taxon>
        <taxon>Mycobacteriales</taxon>
        <taxon>Corynebacteriaceae</taxon>
        <taxon>Corynebacterium</taxon>
    </lineage>
</organism>
<accession>A0A7G7CQ10</accession>
<dbReference type="Gene3D" id="3.40.430.10">
    <property type="entry name" value="Dihydrofolate Reductase, subunit A"/>
    <property type="match status" value="1"/>
</dbReference>
<evidence type="ECO:0000256" key="2">
    <source>
        <dbReference type="ARBA" id="ARBA00022857"/>
    </source>
</evidence>
<evidence type="ECO:0000256" key="3">
    <source>
        <dbReference type="ARBA" id="ARBA00023002"/>
    </source>
</evidence>
<reference evidence="5 6" key="1">
    <citation type="submission" date="2020-07" db="EMBL/GenBank/DDBJ databases">
        <title>Complete genome and description of Corynebacterium incognita strain Marseille-Q3630 sp. nov.</title>
        <authorList>
            <person name="Boxberger M."/>
        </authorList>
    </citation>
    <scope>NUCLEOTIDE SEQUENCE [LARGE SCALE GENOMIC DNA]</scope>
    <source>
        <strain evidence="5 6">Marseille-Q3630</strain>
    </source>
</reference>
<protein>
    <submittedName>
        <fullName evidence="5">Dihydrofolate reductase family protein</fullName>
    </submittedName>
</protein>
<keyword evidence="6" id="KW-1185">Reference proteome</keyword>
<dbReference type="Proteomes" id="UP000515743">
    <property type="component" value="Chromosome"/>
</dbReference>
<dbReference type="GO" id="GO:0009231">
    <property type="term" value="P:riboflavin biosynthetic process"/>
    <property type="evidence" value="ECO:0007669"/>
    <property type="project" value="InterPro"/>
</dbReference>